<evidence type="ECO:0000313" key="2">
    <source>
        <dbReference type="Ensembl" id="ENSHHUP00000000467.1"/>
    </source>
</evidence>
<dbReference type="PANTHER" id="PTHR21437:SF3">
    <property type="entry name" value="ANKYRIN REPEAT AND FIBRONECTIN TYPE-III DOMAIN-CONTAINING PROTEIN 1"/>
    <property type="match status" value="1"/>
</dbReference>
<accession>A0A4W5JCF9</accession>
<feature type="region of interest" description="Disordered" evidence="1">
    <location>
        <begin position="103"/>
        <end position="167"/>
    </location>
</feature>
<dbReference type="GO" id="GO:0005819">
    <property type="term" value="C:spindle"/>
    <property type="evidence" value="ECO:0007669"/>
    <property type="project" value="TreeGrafter"/>
</dbReference>
<evidence type="ECO:0000256" key="1">
    <source>
        <dbReference type="SAM" id="MobiDB-lite"/>
    </source>
</evidence>
<dbReference type="Proteomes" id="UP000314982">
    <property type="component" value="Unassembled WGS sequence"/>
</dbReference>
<keyword evidence="3" id="KW-1185">Reference proteome</keyword>
<reference evidence="3" key="1">
    <citation type="submission" date="2018-06" db="EMBL/GenBank/DDBJ databases">
        <title>Genome assembly of Danube salmon.</title>
        <authorList>
            <person name="Macqueen D.J."/>
            <person name="Gundappa M.K."/>
        </authorList>
    </citation>
    <scope>NUCLEOTIDE SEQUENCE [LARGE SCALE GENOMIC DNA]</scope>
</reference>
<feature type="region of interest" description="Disordered" evidence="1">
    <location>
        <begin position="317"/>
        <end position="340"/>
    </location>
</feature>
<evidence type="ECO:0000313" key="3">
    <source>
        <dbReference type="Proteomes" id="UP000314982"/>
    </source>
</evidence>
<dbReference type="STRING" id="62062.ENSHHUP00000000467"/>
<dbReference type="Ensembl" id="ENSHHUT00000000477.1">
    <property type="protein sequence ID" value="ENSHHUP00000000467.1"/>
    <property type="gene ID" value="ENSHHUG00000000267.1"/>
</dbReference>
<organism evidence="2 3">
    <name type="scientific">Hucho hucho</name>
    <name type="common">huchen</name>
    <dbReference type="NCBI Taxonomy" id="62062"/>
    <lineage>
        <taxon>Eukaryota</taxon>
        <taxon>Metazoa</taxon>
        <taxon>Chordata</taxon>
        <taxon>Craniata</taxon>
        <taxon>Vertebrata</taxon>
        <taxon>Euteleostomi</taxon>
        <taxon>Actinopterygii</taxon>
        <taxon>Neopterygii</taxon>
        <taxon>Teleostei</taxon>
        <taxon>Protacanthopterygii</taxon>
        <taxon>Salmoniformes</taxon>
        <taxon>Salmonidae</taxon>
        <taxon>Salmoninae</taxon>
        <taxon>Hucho</taxon>
    </lineage>
</organism>
<dbReference type="GeneTree" id="ENSGT00940000163071"/>
<feature type="compositionally biased region" description="Polar residues" evidence="1">
    <location>
        <begin position="264"/>
        <end position="273"/>
    </location>
</feature>
<feature type="compositionally biased region" description="Polar residues" evidence="1">
    <location>
        <begin position="112"/>
        <end position="128"/>
    </location>
</feature>
<name>A0A4W5JCF9_9TELE</name>
<dbReference type="PANTHER" id="PTHR21437">
    <property type="entry name" value="WIDE AWAKE"/>
    <property type="match status" value="1"/>
</dbReference>
<reference evidence="2" key="2">
    <citation type="submission" date="2025-08" db="UniProtKB">
        <authorList>
            <consortium name="Ensembl"/>
        </authorList>
    </citation>
    <scope>IDENTIFICATION</scope>
</reference>
<reference evidence="2" key="3">
    <citation type="submission" date="2025-09" db="UniProtKB">
        <authorList>
            <consortium name="Ensembl"/>
        </authorList>
    </citation>
    <scope>IDENTIFICATION</scope>
</reference>
<sequence length="412" mass="45090">CSVYIPMYLFLSPAHFSAYQEKSMSLYCRMSSVLDLDALITQQALREAITDTEVATAKQRHQHILDYTQQLDEMWQELRWINVALQCARYKQPCGGVPITSLVNASKPESDQGAQKSDSASSTMDYQPTPSPSPELRPRKAVSDSQLGSDEDGCSEVFLPTDSDYDSSEALSPRELYLLYSPQQDLSQQAVHALGGSAPDVLQIHDICQPKDLPLSPAFPLSPGPLLSPAFPLSSAPPLSPALILPETTLSCTKILEGLSFSKMTQDQHSSTPLRPLANPPTKRKLLSRSHGASGAQQGYFSGPQCWLKGHSDSHTGSLSEGVYTRQRDPDLPLDLPSPQGETYISHASCGLEGSGAGQREPRPHVRRIFVEPCKETLQHPFVGCYHPRGGSKLTTTSPSLRKAHHYACMFS</sequence>
<protein>
    <submittedName>
        <fullName evidence="2">Uncharacterized protein</fullName>
    </submittedName>
</protein>
<feature type="region of interest" description="Disordered" evidence="1">
    <location>
        <begin position="264"/>
        <end position="297"/>
    </location>
</feature>
<dbReference type="InterPro" id="IPR039269">
    <property type="entry name" value="ANKFN1"/>
</dbReference>
<proteinExistence type="predicted"/>
<dbReference type="GO" id="GO:0000132">
    <property type="term" value="P:establishment of mitotic spindle orientation"/>
    <property type="evidence" value="ECO:0007669"/>
    <property type="project" value="TreeGrafter"/>
</dbReference>
<dbReference type="AlphaFoldDB" id="A0A4W5JCF9"/>
<dbReference type="GO" id="GO:0061172">
    <property type="term" value="P:regulation of establishment of bipolar cell polarity"/>
    <property type="evidence" value="ECO:0007669"/>
    <property type="project" value="TreeGrafter"/>
</dbReference>